<organism evidence="2 3">
    <name type="scientific">Sinocyclocheilus rhinocerous</name>
    <dbReference type="NCBI Taxonomy" id="307959"/>
    <lineage>
        <taxon>Eukaryota</taxon>
        <taxon>Metazoa</taxon>
        <taxon>Chordata</taxon>
        <taxon>Craniata</taxon>
        <taxon>Vertebrata</taxon>
        <taxon>Euteleostomi</taxon>
        <taxon>Actinopterygii</taxon>
        <taxon>Neopterygii</taxon>
        <taxon>Teleostei</taxon>
        <taxon>Ostariophysi</taxon>
        <taxon>Cypriniformes</taxon>
        <taxon>Cyprinidae</taxon>
        <taxon>Cyprininae</taxon>
        <taxon>Sinocyclocheilus</taxon>
    </lineage>
</organism>
<evidence type="ECO:0000256" key="1">
    <source>
        <dbReference type="SAM" id="SignalP"/>
    </source>
</evidence>
<name>A0A673JEG3_9TELE</name>
<reference evidence="2" key="1">
    <citation type="submission" date="2025-08" db="UniProtKB">
        <authorList>
            <consortium name="Ensembl"/>
        </authorList>
    </citation>
    <scope>IDENTIFICATION</scope>
</reference>
<feature type="chain" id="PRO_5025392066" description="Secreted protein" evidence="1">
    <location>
        <begin position="31"/>
        <end position="84"/>
    </location>
</feature>
<dbReference type="PROSITE" id="PS51257">
    <property type="entry name" value="PROKAR_LIPOPROTEIN"/>
    <property type="match status" value="1"/>
</dbReference>
<keyword evidence="1" id="KW-0732">Signal</keyword>
<evidence type="ECO:0000313" key="2">
    <source>
        <dbReference type="Ensembl" id="ENSSRHP00000048488.1"/>
    </source>
</evidence>
<evidence type="ECO:0000313" key="3">
    <source>
        <dbReference type="Proteomes" id="UP000472270"/>
    </source>
</evidence>
<keyword evidence="3" id="KW-1185">Reference proteome</keyword>
<reference evidence="2" key="2">
    <citation type="submission" date="2025-09" db="UniProtKB">
        <authorList>
            <consortium name="Ensembl"/>
        </authorList>
    </citation>
    <scope>IDENTIFICATION</scope>
</reference>
<protein>
    <recommendedName>
        <fullName evidence="4">Secreted protein</fullName>
    </recommendedName>
</protein>
<accession>A0A673JEG3</accession>
<dbReference type="Proteomes" id="UP000472270">
    <property type="component" value="Unassembled WGS sequence"/>
</dbReference>
<sequence>MFSKCNVMKLQCNFLLVCACVSLCTCKCLSVNTTGSVRNTRLDSLLIDAAMTCEFTARPRPPSPASISIFTVAFSVDRNEPRFL</sequence>
<feature type="signal peptide" evidence="1">
    <location>
        <begin position="1"/>
        <end position="30"/>
    </location>
</feature>
<proteinExistence type="predicted"/>
<evidence type="ECO:0008006" key="4">
    <source>
        <dbReference type="Google" id="ProtNLM"/>
    </source>
</evidence>
<dbReference type="AlphaFoldDB" id="A0A673JEG3"/>
<dbReference type="Ensembl" id="ENSSRHT00000049854.1">
    <property type="protein sequence ID" value="ENSSRHP00000048488.1"/>
    <property type="gene ID" value="ENSSRHG00000024432.1"/>
</dbReference>